<dbReference type="RefSeq" id="XP_055876050.1">
    <property type="nucleotide sequence ID" value="XM_056020075.1"/>
</dbReference>
<evidence type="ECO:0000256" key="11">
    <source>
        <dbReference type="RuleBase" id="RU366010"/>
    </source>
</evidence>
<evidence type="ECO:0000256" key="12">
    <source>
        <dbReference type="SAM" id="Phobius"/>
    </source>
</evidence>
<sequence>MGLQELIWRLMKDQDREEYTELLRTCNIPVQEWRRYAFLGHRQGCSRNLIYEDKDRFALTLCCWDPGYQNEIHDHNDSACYFKILHGIMQETHFQDNERKADKEYGVGDVCHMSSRTWRNSSNDESLHLILTKSSINQVHMVNIVKLHLYQDMDFLWIKRTISWVIFNAMSYIFFYFCFLC</sequence>
<keyword evidence="5 9" id="KW-0883">Thioether bond</keyword>
<dbReference type="GO" id="GO:0042412">
    <property type="term" value="P:taurine biosynthetic process"/>
    <property type="evidence" value="ECO:0007669"/>
    <property type="project" value="UniProtKB-UniRule"/>
</dbReference>
<gene>
    <name evidence="14" type="primary">LOC106079456</name>
</gene>
<evidence type="ECO:0000313" key="13">
    <source>
        <dbReference type="Proteomes" id="UP001165740"/>
    </source>
</evidence>
<dbReference type="PANTHER" id="PTHR12918">
    <property type="entry name" value="CYSTEINE DIOXYGENASE"/>
    <property type="match status" value="1"/>
</dbReference>
<dbReference type="GeneID" id="106079456"/>
<keyword evidence="4 10" id="KW-0479">Metal-binding</keyword>
<dbReference type="EC" id="1.13.11.20" evidence="3 11"/>
<dbReference type="Gene3D" id="2.60.120.10">
    <property type="entry name" value="Jelly Rolls"/>
    <property type="match status" value="1"/>
</dbReference>
<evidence type="ECO:0000256" key="9">
    <source>
        <dbReference type="PIRSR" id="PIRSR610300-50"/>
    </source>
</evidence>
<evidence type="ECO:0000256" key="1">
    <source>
        <dbReference type="ARBA" id="ARBA00004759"/>
    </source>
</evidence>
<reference evidence="14" key="1">
    <citation type="submission" date="2025-08" db="UniProtKB">
        <authorList>
            <consortium name="RefSeq"/>
        </authorList>
    </citation>
    <scope>IDENTIFICATION</scope>
</reference>
<comment type="similarity">
    <text evidence="2 11">Belongs to the cysteine dioxygenase family.</text>
</comment>
<evidence type="ECO:0000256" key="4">
    <source>
        <dbReference type="ARBA" id="ARBA00022723"/>
    </source>
</evidence>
<accession>A0A9W2ZMA2</accession>
<evidence type="ECO:0000256" key="2">
    <source>
        <dbReference type="ARBA" id="ARBA00006622"/>
    </source>
</evidence>
<keyword evidence="13" id="KW-1185">Reference proteome</keyword>
<feature type="cross-link" description="3'-(S-cysteinyl)-tyrosine (Cys-Tyr)" evidence="9">
    <location>
        <begin position="80"/>
        <end position="150"/>
    </location>
</feature>
<evidence type="ECO:0000256" key="10">
    <source>
        <dbReference type="PIRSR" id="PIRSR610300-51"/>
    </source>
</evidence>
<comment type="pathway">
    <text evidence="1 11">Organosulfur biosynthesis; taurine biosynthesis; hypotaurine from L-cysteine: step 1/2.</text>
</comment>
<dbReference type="OrthoDB" id="543511at2759"/>
<dbReference type="InterPro" id="IPR014710">
    <property type="entry name" value="RmlC-like_jellyroll"/>
</dbReference>
<keyword evidence="12" id="KW-1133">Transmembrane helix</keyword>
<evidence type="ECO:0000313" key="14">
    <source>
        <dbReference type="RefSeq" id="XP_055876050.1"/>
    </source>
</evidence>
<keyword evidence="7 11" id="KW-0560">Oxidoreductase</keyword>
<feature type="binding site" evidence="10">
    <location>
        <position position="75"/>
    </location>
    <ligand>
        <name>Fe cation</name>
        <dbReference type="ChEBI" id="CHEBI:24875"/>
        <note>catalytic</note>
    </ligand>
</feature>
<dbReference type="GO" id="GO:0019448">
    <property type="term" value="P:L-cysteine catabolic process"/>
    <property type="evidence" value="ECO:0007669"/>
    <property type="project" value="TreeGrafter"/>
</dbReference>
<proteinExistence type="inferred from homology"/>
<protein>
    <recommendedName>
        <fullName evidence="3 11">Cysteine dioxygenase</fullName>
        <ecNumber evidence="3 11">1.13.11.20</ecNumber>
    </recommendedName>
</protein>
<evidence type="ECO:0000256" key="5">
    <source>
        <dbReference type="ARBA" id="ARBA00022784"/>
    </source>
</evidence>
<evidence type="ECO:0000256" key="3">
    <source>
        <dbReference type="ARBA" id="ARBA00013133"/>
    </source>
</evidence>
<keyword evidence="6 11" id="KW-0223">Dioxygenase</keyword>
<comment type="cofactor">
    <cofactor evidence="11">
        <name>Fe cation</name>
        <dbReference type="ChEBI" id="CHEBI:24875"/>
    </cofactor>
    <text evidence="11">Binds 1 Fe cation per subunit.</text>
</comment>
<dbReference type="InterPro" id="IPR010300">
    <property type="entry name" value="CDO_1"/>
</dbReference>
<dbReference type="PANTHER" id="PTHR12918:SF1">
    <property type="entry name" value="CYSTEINE DIOXYGENASE TYPE 1"/>
    <property type="match status" value="1"/>
</dbReference>
<keyword evidence="12" id="KW-0812">Transmembrane</keyword>
<comment type="catalytic activity">
    <reaction evidence="11">
        <text>L-cysteine + O2 = 3-sulfino-L-alanine + H(+)</text>
        <dbReference type="Rhea" id="RHEA:20441"/>
        <dbReference type="ChEBI" id="CHEBI:15378"/>
        <dbReference type="ChEBI" id="CHEBI:15379"/>
        <dbReference type="ChEBI" id="CHEBI:35235"/>
        <dbReference type="ChEBI" id="CHEBI:61085"/>
        <dbReference type="EC" id="1.13.11.20"/>
    </reaction>
</comment>
<evidence type="ECO:0000256" key="6">
    <source>
        <dbReference type="ARBA" id="ARBA00022964"/>
    </source>
</evidence>
<name>A0A9W2ZMA2_BIOGL</name>
<dbReference type="InterPro" id="IPR011051">
    <property type="entry name" value="RmlC_Cupin_sf"/>
</dbReference>
<dbReference type="GO" id="GO:0008198">
    <property type="term" value="F:ferrous iron binding"/>
    <property type="evidence" value="ECO:0007669"/>
    <property type="project" value="TreeGrafter"/>
</dbReference>
<dbReference type="AlphaFoldDB" id="A0A9W2ZMA2"/>
<keyword evidence="12" id="KW-0472">Membrane</keyword>
<dbReference type="GO" id="GO:0017172">
    <property type="term" value="F:cysteine dioxygenase activity"/>
    <property type="evidence" value="ECO:0007669"/>
    <property type="project" value="UniProtKB-UniRule"/>
</dbReference>
<feature type="transmembrane region" description="Helical" evidence="12">
    <location>
        <begin position="161"/>
        <end position="180"/>
    </location>
</feature>
<feature type="binding site" evidence="10">
    <location>
        <position position="128"/>
    </location>
    <ligand>
        <name>Fe cation</name>
        <dbReference type="ChEBI" id="CHEBI:24875"/>
        <note>catalytic</note>
    </ligand>
</feature>
<keyword evidence="8 10" id="KW-0408">Iron</keyword>
<dbReference type="Pfam" id="PF05995">
    <property type="entry name" value="CDO_I"/>
    <property type="match status" value="1"/>
</dbReference>
<feature type="binding site" evidence="10">
    <location>
        <position position="73"/>
    </location>
    <ligand>
        <name>Fe cation</name>
        <dbReference type="ChEBI" id="CHEBI:24875"/>
        <note>catalytic</note>
    </ligand>
</feature>
<evidence type="ECO:0000256" key="8">
    <source>
        <dbReference type="ARBA" id="ARBA00023004"/>
    </source>
</evidence>
<organism evidence="13 14">
    <name type="scientific">Biomphalaria glabrata</name>
    <name type="common">Bloodfluke planorb</name>
    <name type="synonym">Freshwater snail</name>
    <dbReference type="NCBI Taxonomy" id="6526"/>
    <lineage>
        <taxon>Eukaryota</taxon>
        <taxon>Metazoa</taxon>
        <taxon>Spiralia</taxon>
        <taxon>Lophotrochozoa</taxon>
        <taxon>Mollusca</taxon>
        <taxon>Gastropoda</taxon>
        <taxon>Heterobranchia</taxon>
        <taxon>Euthyneura</taxon>
        <taxon>Panpulmonata</taxon>
        <taxon>Hygrophila</taxon>
        <taxon>Lymnaeoidea</taxon>
        <taxon>Planorbidae</taxon>
        <taxon>Biomphalaria</taxon>
    </lineage>
</organism>
<dbReference type="SUPFAM" id="SSF51182">
    <property type="entry name" value="RmlC-like cupins"/>
    <property type="match status" value="1"/>
</dbReference>
<dbReference type="Proteomes" id="UP001165740">
    <property type="component" value="Chromosome 1"/>
</dbReference>
<evidence type="ECO:0000256" key="7">
    <source>
        <dbReference type="ARBA" id="ARBA00023002"/>
    </source>
</evidence>